<name>F4WBK6_ACREC</name>
<evidence type="ECO:0000313" key="2">
    <source>
        <dbReference type="Proteomes" id="UP000007755"/>
    </source>
</evidence>
<protein>
    <submittedName>
        <fullName evidence="1">Uncharacterized protein</fullName>
    </submittedName>
</protein>
<organism evidence="2">
    <name type="scientific">Acromyrmex echinatior</name>
    <name type="common">Panamanian leafcutter ant</name>
    <name type="synonym">Acromyrmex octospinosus echinatior</name>
    <dbReference type="NCBI Taxonomy" id="103372"/>
    <lineage>
        <taxon>Eukaryota</taxon>
        <taxon>Metazoa</taxon>
        <taxon>Ecdysozoa</taxon>
        <taxon>Arthropoda</taxon>
        <taxon>Hexapoda</taxon>
        <taxon>Insecta</taxon>
        <taxon>Pterygota</taxon>
        <taxon>Neoptera</taxon>
        <taxon>Endopterygota</taxon>
        <taxon>Hymenoptera</taxon>
        <taxon>Apocrita</taxon>
        <taxon>Aculeata</taxon>
        <taxon>Formicoidea</taxon>
        <taxon>Formicidae</taxon>
        <taxon>Myrmicinae</taxon>
        <taxon>Acromyrmex</taxon>
    </lineage>
</organism>
<keyword evidence="2" id="KW-1185">Reference proteome</keyword>
<reference evidence="1" key="1">
    <citation type="submission" date="2011-02" db="EMBL/GenBank/DDBJ databases">
        <title>The genome of the leaf-cutting ant Acromyrmex echinatior suggests key adaptations to social evolution and fungus farming.</title>
        <authorList>
            <person name="Nygaard S."/>
            <person name="Zhang G."/>
        </authorList>
    </citation>
    <scope>NUCLEOTIDE SEQUENCE</scope>
</reference>
<dbReference type="AlphaFoldDB" id="F4WBK6"/>
<proteinExistence type="predicted"/>
<evidence type="ECO:0000313" key="1">
    <source>
        <dbReference type="EMBL" id="EGI68411.1"/>
    </source>
</evidence>
<dbReference type="InParanoid" id="F4WBK6"/>
<accession>F4WBK6</accession>
<dbReference type="EMBL" id="GL888065">
    <property type="protein sequence ID" value="EGI68411.1"/>
    <property type="molecule type" value="Genomic_DNA"/>
</dbReference>
<gene>
    <name evidence="1" type="ORF">G5I_02923</name>
</gene>
<sequence length="84" mass="9665">MELVSTPTEVSIRRRLHEKERRWDLRGLDPGALEITSLTLSAIVMRLASKNRMTYTRTITLLTDARNDTVLEFQISGWRSVFGS</sequence>
<dbReference type="Proteomes" id="UP000007755">
    <property type="component" value="Unassembled WGS sequence"/>
</dbReference>